<dbReference type="SUPFAM" id="SSF53448">
    <property type="entry name" value="Nucleotide-diphospho-sugar transferases"/>
    <property type="match status" value="1"/>
</dbReference>
<protein>
    <recommendedName>
        <fullName evidence="1">Glycosyltransferase 2-like domain-containing protein</fullName>
    </recommendedName>
</protein>
<reference evidence="3" key="2">
    <citation type="submission" date="2016-01" db="EMBL/GenBank/DDBJ databases">
        <title>Six Aerococcus type strain genome sequencing and assembly using PacBio and Illumina Hiseq.</title>
        <authorList>
            <person name="Carkaci D."/>
            <person name="Dargis R."/>
            <person name="Nielsen X.C."/>
            <person name="Skovgaard O."/>
            <person name="Fuursted K."/>
            <person name="Christensen J.J."/>
        </authorList>
    </citation>
    <scope>NUCLEOTIDE SEQUENCE [LARGE SCALE GENOMIC DNA]</scope>
    <source>
        <strain evidence="3">CCUG4311</strain>
    </source>
</reference>
<dbReference type="CDD" id="cd00761">
    <property type="entry name" value="Glyco_tranf_GTA_type"/>
    <property type="match status" value="1"/>
</dbReference>
<dbReference type="RefSeq" id="WP_003141420.1">
    <property type="nucleotide sequence ID" value="NZ_CP014164.1"/>
</dbReference>
<name>A0AAU8U798_9LACT</name>
<sequence length="330" mass="38335">MKECEEVMEIKKVSIIVPVYNSEKHIQQCIDSIINQTYKNLEIIVVNDGSTDKTLDILKNLNKKDKRVKIYSKQNSGVAETRNLGLDHATGEIIGFVDSDDTIEVNMYEQLVACLENYKADIVECGYKRINNDSILKFELQNEIITNKNLILENYLKGKNTTNHNWNKIYSSNLIKNVRYVDYSYSEDYLFNVQAHSLANKKIIVSETYYNYMDNIDSAVNAPFTLKKIDQISAGISAIEYLNLNHYTESILSLARVYVIEKIIVVFNEAIKSEHYKNIKSKIIKIFRKNFKKLVFSGNIIRLYTIKQIISRTIFFVNPSLYLYTVKHRN</sequence>
<dbReference type="KEGG" id="avs:AWM76_07300"/>
<dbReference type="Proteomes" id="UP000066986">
    <property type="component" value="Chromosome"/>
</dbReference>
<dbReference type="AlphaFoldDB" id="A0AAU8U798"/>
<evidence type="ECO:0000259" key="1">
    <source>
        <dbReference type="Pfam" id="PF00535"/>
    </source>
</evidence>
<evidence type="ECO:0000313" key="3">
    <source>
        <dbReference type="Proteomes" id="UP000066986"/>
    </source>
</evidence>
<dbReference type="PANTHER" id="PTHR22916:SF3">
    <property type="entry name" value="UDP-GLCNAC:BETAGAL BETA-1,3-N-ACETYLGLUCOSAMINYLTRANSFERASE-LIKE PROTEIN 1"/>
    <property type="match status" value="1"/>
</dbReference>
<dbReference type="PANTHER" id="PTHR22916">
    <property type="entry name" value="GLYCOSYLTRANSFERASE"/>
    <property type="match status" value="1"/>
</dbReference>
<dbReference type="InterPro" id="IPR029044">
    <property type="entry name" value="Nucleotide-diphossugar_trans"/>
</dbReference>
<reference evidence="2 3" key="1">
    <citation type="journal article" date="2016" name="Genome Announc.">
        <title>Complete Genome Sequences of Aerococcus christensenii CCUG 28831T, Aerococcus sanguinicola CCUG 43001T, Aerococcus urinae CCUG 36881T, Aerococcus urinaeequi CCUG 28094T, Aerococcus urinaehominis CCUG 42038 BT, and Aerococcus viridans CCUG 4311T.</title>
        <authorList>
            <person name="Carkaci D."/>
            <person name="Dargis R."/>
            <person name="Nielsen X.C."/>
            <person name="Skovgaard O."/>
            <person name="Fuursted K."/>
            <person name="Christensen J.J."/>
        </authorList>
    </citation>
    <scope>NUCLEOTIDE SEQUENCE [LARGE SCALE GENOMIC DNA]</scope>
    <source>
        <strain evidence="2 3">CCUG4311</strain>
    </source>
</reference>
<gene>
    <name evidence="2" type="ORF">AWM76_07300</name>
</gene>
<evidence type="ECO:0000313" key="2">
    <source>
        <dbReference type="EMBL" id="AMC01368.1"/>
    </source>
</evidence>
<dbReference type="EMBL" id="CP014164">
    <property type="protein sequence ID" value="AMC01368.1"/>
    <property type="molecule type" value="Genomic_DNA"/>
</dbReference>
<feature type="domain" description="Glycosyltransferase 2-like" evidence="1">
    <location>
        <begin position="14"/>
        <end position="176"/>
    </location>
</feature>
<dbReference type="GO" id="GO:0016758">
    <property type="term" value="F:hexosyltransferase activity"/>
    <property type="evidence" value="ECO:0007669"/>
    <property type="project" value="UniProtKB-ARBA"/>
</dbReference>
<dbReference type="Gene3D" id="3.90.550.10">
    <property type="entry name" value="Spore Coat Polysaccharide Biosynthesis Protein SpsA, Chain A"/>
    <property type="match status" value="1"/>
</dbReference>
<dbReference type="InterPro" id="IPR001173">
    <property type="entry name" value="Glyco_trans_2-like"/>
</dbReference>
<proteinExistence type="predicted"/>
<dbReference type="Pfam" id="PF00535">
    <property type="entry name" value="Glycos_transf_2"/>
    <property type="match status" value="1"/>
</dbReference>
<accession>A0AAU8U798</accession>
<organism evidence="2 3">
    <name type="scientific">Aerococcus viridans</name>
    <dbReference type="NCBI Taxonomy" id="1377"/>
    <lineage>
        <taxon>Bacteria</taxon>
        <taxon>Bacillati</taxon>
        <taxon>Bacillota</taxon>
        <taxon>Bacilli</taxon>
        <taxon>Lactobacillales</taxon>
        <taxon>Aerococcaceae</taxon>
        <taxon>Aerococcus</taxon>
    </lineage>
</organism>
<dbReference type="GeneID" id="32030725"/>